<dbReference type="GO" id="GO:0008270">
    <property type="term" value="F:zinc ion binding"/>
    <property type="evidence" value="ECO:0007669"/>
    <property type="project" value="UniProtKB-KW"/>
</dbReference>
<reference evidence="6 7" key="1">
    <citation type="submission" date="2024-05" db="EMBL/GenBank/DDBJ databases">
        <authorList>
            <person name="Wallberg A."/>
        </authorList>
    </citation>
    <scope>NUCLEOTIDE SEQUENCE [LARGE SCALE GENOMIC DNA]</scope>
</reference>
<keyword evidence="2" id="KW-0863">Zinc-finger</keyword>
<proteinExistence type="predicted"/>
<evidence type="ECO:0000256" key="1">
    <source>
        <dbReference type="ARBA" id="ARBA00022723"/>
    </source>
</evidence>
<organism evidence="6 7">
    <name type="scientific">Meganyctiphanes norvegica</name>
    <name type="common">Northern krill</name>
    <name type="synonym">Thysanopoda norvegica</name>
    <dbReference type="NCBI Taxonomy" id="48144"/>
    <lineage>
        <taxon>Eukaryota</taxon>
        <taxon>Metazoa</taxon>
        <taxon>Ecdysozoa</taxon>
        <taxon>Arthropoda</taxon>
        <taxon>Crustacea</taxon>
        <taxon>Multicrustacea</taxon>
        <taxon>Malacostraca</taxon>
        <taxon>Eumalacostraca</taxon>
        <taxon>Eucarida</taxon>
        <taxon>Euphausiacea</taxon>
        <taxon>Euphausiidae</taxon>
        <taxon>Meganyctiphanes</taxon>
    </lineage>
</organism>
<sequence length="337" mass="39461">KPRFRRKTKSSSDDNSVLNSCDLVLGLMHESFWADKSLYDDAERNYYQHVVTQQKTGFVGKIKNSKGFVGKTRSRQKTKSSSEETNFRQKKKKSIEGPTNLAANLAQDDFWLDKHLYNDAERDYCQYLQKENKFNISRPRTRSSPMKNKKNNTAIKNNKNILTNKNESGKKYIIDDISKNLSKMTLTSNEKESEKHQKEVKFSIQSIQGRRRTKSLMNPTKKIASTKTVTNERKRSSSTTEPFTPVDYPLTPYQGSRKSFGEYECHKCGHFWYSPHSWANKFQQCQHCKMAVYPWRMSPLQPSPKKKDKKPHPKELCEKCKELKRPCWISRKKYLSV</sequence>
<evidence type="ECO:0000313" key="6">
    <source>
        <dbReference type="EMBL" id="CAL4124607.1"/>
    </source>
</evidence>
<evidence type="ECO:0000313" key="7">
    <source>
        <dbReference type="Proteomes" id="UP001497623"/>
    </source>
</evidence>
<dbReference type="Proteomes" id="UP001497623">
    <property type="component" value="Unassembled WGS sequence"/>
</dbReference>
<comment type="caution">
    <text evidence="6">The sequence shown here is derived from an EMBL/GenBank/DDBJ whole genome shotgun (WGS) entry which is preliminary data.</text>
</comment>
<gene>
    <name evidence="6" type="ORF">MNOR_LOCUS24644</name>
</gene>
<keyword evidence="7" id="KW-1185">Reference proteome</keyword>
<evidence type="ECO:0000256" key="4">
    <source>
        <dbReference type="SAM" id="MobiDB-lite"/>
    </source>
</evidence>
<feature type="region of interest" description="Disordered" evidence="4">
    <location>
        <begin position="68"/>
        <end position="99"/>
    </location>
</feature>
<dbReference type="InterPro" id="IPR027377">
    <property type="entry name" value="ZAR1/RTP1-5-like_Znf-3CxxC"/>
</dbReference>
<accession>A0AAV2RIT8</accession>
<evidence type="ECO:0000256" key="3">
    <source>
        <dbReference type="ARBA" id="ARBA00022833"/>
    </source>
</evidence>
<feature type="domain" description="3CxxC-type" evidence="5">
    <location>
        <begin position="258"/>
        <end position="323"/>
    </location>
</feature>
<feature type="non-terminal residue" evidence="6">
    <location>
        <position position="1"/>
    </location>
</feature>
<evidence type="ECO:0000259" key="5">
    <source>
        <dbReference type="SMART" id="SM01328"/>
    </source>
</evidence>
<protein>
    <recommendedName>
        <fullName evidence="5">3CxxC-type domain-containing protein</fullName>
    </recommendedName>
</protein>
<dbReference type="AlphaFoldDB" id="A0AAV2RIT8"/>
<keyword evidence="1" id="KW-0479">Metal-binding</keyword>
<feature type="region of interest" description="Disordered" evidence="4">
    <location>
        <begin position="226"/>
        <end position="248"/>
    </location>
</feature>
<name>A0AAV2RIT8_MEGNR</name>
<dbReference type="InterPro" id="IPR033446">
    <property type="entry name" value="ZCCHC24_Znf-3CxxC"/>
</dbReference>
<dbReference type="Pfam" id="PF17180">
    <property type="entry name" value="Zn_ribbon_3CxxC_2"/>
    <property type="match status" value="1"/>
</dbReference>
<evidence type="ECO:0000256" key="2">
    <source>
        <dbReference type="ARBA" id="ARBA00022771"/>
    </source>
</evidence>
<keyword evidence="3" id="KW-0862">Zinc</keyword>
<dbReference type="EMBL" id="CAXKWB010022777">
    <property type="protein sequence ID" value="CAL4124607.1"/>
    <property type="molecule type" value="Genomic_DNA"/>
</dbReference>
<dbReference type="SMART" id="SM01328">
    <property type="entry name" value="zf-3CxxC"/>
    <property type="match status" value="1"/>
</dbReference>